<keyword evidence="1" id="KW-0472">Membrane</keyword>
<feature type="transmembrane region" description="Helical" evidence="1">
    <location>
        <begin position="37"/>
        <end position="62"/>
    </location>
</feature>
<protein>
    <submittedName>
        <fullName evidence="2">Uncharacterized protein</fullName>
    </submittedName>
</protein>
<keyword evidence="1" id="KW-0812">Transmembrane</keyword>
<evidence type="ECO:0000256" key="1">
    <source>
        <dbReference type="SAM" id="Phobius"/>
    </source>
</evidence>
<gene>
    <name evidence="2" type="ORF">NCTC10060_01487</name>
</gene>
<dbReference type="RefSeq" id="WP_047414869.1">
    <property type="nucleotide sequence ID" value="NZ_DACWWF010000001.1"/>
</dbReference>
<evidence type="ECO:0000313" key="3">
    <source>
        <dbReference type="Proteomes" id="UP000254633"/>
    </source>
</evidence>
<dbReference type="EMBL" id="UGXH01000003">
    <property type="protein sequence ID" value="SUG54398.1"/>
    <property type="molecule type" value="Genomic_DNA"/>
</dbReference>
<name>A0A379TUV8_SALDZ</name>
<accession>A0A379TUV8</accession>
<feature type="transmembrane region" description="Helical" evidence="1">
    <location>
        <begin position="93"/>
        <end position="112"/>
    </location>
</feature>
<organism evidence="2 3">
    <name type="scientific">Salmonella diarizonae</name>
    <dbReference type="NCBI Taxonomy" id="59204"/>
    <lineage>
        <taxon>Bacteria</taxon>
        <taxon>Pseudomonadati</taxon>
        <taxon>Pseudomonadota</taxon>
        <taxon>Gammaproteobacteria</taxon>
        <taxon>Enterobacterales</taxon>
        <taxon>Enterobacteriaceae</taxon>
        <taxon>Salmonella</taxon>
    </lineage>
</organism>
<evidence type="ECO:0000313" key="2">
    <source>
        <dbReference type="EMBL" id="SUG54398.1"/>
    </source>
</evidence>
<dbReference type="Proteomes" id="UP000254633">
    <property type="component" value="Unassembled WGS sequence"/>
</dbReference>
<dbReference type="AlphaFoldDB" id="A0A379TUV8"/>
<reference evidence="2 3" key="1">
    <citation type="submission" date="2018-06" db="EMBL/GenBank/DDBJ databases">
        <authorList>
            <consortium name="Pathogen Informatics"/>
            <person name="Doyle S."/>
        </authorList>
    </citation>
    <scope>NUCLEOTIDE SEQUENCE [LARGE SCALE GENOMIC DNA]</scope>
    <source>
        <strain evidence="2 3">NCTC10060</strain>
    </source>
</reference>
<sequence length="232" mass="26146">MNTLTVSLVTIMIPGVIMALIYDTYTQHKSWDSFRYVLMSVVFGIVTYLAMQAAVSLFQLIAGIGDTKSINWRLLSVWSIPNEEKIAINPLEILLGGLCAIPLGLIAVYLATKRTFHELLLRKGISNKYGDDNAFIRSVEIMHRNTGQCYVLLHENNMLIHGTVYLYNENEKTQELGLLNATVLSSETGTVLWTTGFIYLSKEYGKMVVFENYIEVPHDKESDAENNQNADL</sequence>
<keyword evidence="1" id="KW-1133">Transmembrane helix</keyword>
<proteinExistence type="predicted"/>
<feature type="transmembrane region" description="Helical" evidence="1">
    <location>
        <begin position="6"/>
        <end position="25"/>
    </location>
</feature>